<dbReference type="InterPro" id="IPR036979">
    <property type="entry name" value="CM_dom_sf"/>
</dbReference>
<dbReference type="SUPFAM" id="SSF48600">
    <property type="entry name" value="Chorismate mutase II"/>
    <property type="match status" value="1"/>
</dbReference>
<protein>
    <submittedName>
        <fullName evidence="3">Chorismate mutase</fullName>
        <ecNumber evidence="3">5.4.99.5</ecNumber>
    </submittedName>
</protein>
<evidence type="ECO:0000313" key="3">
    <source>
        <dbReference type="EMBL" id="MDV5976803.1"/>
    </source>
</evidence>
<dbReference type="PROSITE" id="PS51168">
    <property type="entry name" value="CHORISMATE_MUT_2"/>
    <property type="match status" value="1"/>
</dbReference>
<dbReference type="InterPro" id="IPR051331">
    <property type="entry name" value="Chorismate_mutase-related"/>
</dbReference>
<reference evidence="4 5" key="1">
    <citation type="submission" date="2018-10" db="EMBL/GenBank/DDBJ databases">
        <authorList>
            <consortium name="Molecular Microbiology and Infection Unit (UMMI)"/>
            <person name="Machado M."/>
        </authorList>
    </citation>
    <scope>NUCLEOTIDE SEQUENCE [LARGE SCALE GENOMIC DNA]</scope>
    <source>
        <strain evidence="4">FMV2238.02</strain>
    </source>
</reference>
<keyword evidence="1 3" id="KW-0413">Isomerase</keyword>
<reference evidence="3" key="2">
    <citation type="submission" date="2021-04" db="EMBL/GenBank/DDBJ databases">
        <title>Draft genomes of 20 S. canis strains.</title>
        <authorList>
            <person name="Pagnossin D."/>
            <person name="Weir W."/>
            <person name="Smith A."/>
            <person name="Ure R."/>
            <person name="Oravcova K."/>
        </authorList>
    </citation>
    <scope>NUCLEOTIDE SEQUENCE</scope>
    <source>
        <strain evidence="3">284</strain>
    </source>
</reference>
<dbReference type="GO" id="GO:0009697">
    <property type="term" value="P:salicylic acid biosynthetic process"/>
    <property type="evidence" value="ECO:0007669"/>
    <property type="project" value="TreeGrafter"/>
</dbReference>
<dbReference type="Proteomes" id="UP000280759">
    <property type="component" value="Unassembled WGS sequence"/>
</dbReference>
<dbReference type="InterPro" id="IPR002701">
    <property type="entry name" value="CM_II_prokaryot"/>
</dbReference>
<dbReference type="AlphaFoldDB" id="A0A3P5YAG6"/>
<accession>A0A3P5YAG6</accession>
<keyword evidence="5" id="KW-1185">Reference proteome</keyword>
<evidence type="ECO:0000256" key="1">
    <source>
        <dbReference type="ARBA" id="ARBA00023235"/>
    </source>
</evidence>
<dbReference type="GO" id="GO:0004106">
    <property type="term" value="F:chorismate mutase activity"/>
    <property type="evidence" value="ECO:0007669"/>
    <property type="project" value="UniProtKB-EC"/>
</dbReference>
<dbReference type="EC" id="5.4.99.5" evidence="3"/>
<organism evidence="4 5">
    <name type="scientific">Streptococcus canis</name>
    <dbReference type="NCBI Taxonomy" id="1329"/>
    <lineage>
        <taxon>Bacteria</taxon>
        <taxon>Bacillati</taxon>
        <taxon>Bacillota</taxon>
        <taxon>Bacilli</taxon>
        <taxon>Lactobacillales</taxon>
        <taxon>Streptococcaceae</taxon>
        <taxon>Streptococcus</taxon>
    </lineage>
</organism>
<evidence type="ECO:0000313" key="5">
    <source>
        <dbReference type="Proteomes" id="UP000280759"/>
    </source>
</evidence>
<dbReference type="InterPro" id="IPR011279">
    <property type="entry name" value="Chorismate_mutase_GmP"/>
</dbReference>
<dbReference type="GO" id="GO:0046417">
    <property type="term" value="P:chorismate metabolic process"/>
    <property type="evidence" value="ECO:0007669"/>
    <property type="project" value="InterPro"/>
</dbReference>
<dbReference type="EMBL" id="UXEP01000055">
    <property type="protein sequence ID" value="VDC43695.1"/>
    <property type="molecule type" value="Genomic_DNA"/>
</dbReference>
<dbReference type="PANTHER" id="PTHR38041:SF1">
    <property type="entry name" value="CHORISMATE MUTASE"/>
    <property type="match status" value="1"/>
</dbReference>
<dbReference type="Pfam" id="PF01817">
    <property type="entry name" value="CM_2"/>
    <property type="match status" value="1"/>
</dbReference>
<name>A0A3P5YAG6_STRCB</name>
<dbReference type="Gene3D" id="1.20.59.10">
    <property type="entry name" value="Chorismate mutase"/>
    <property type="match status" value="1"/>
</dbReference>
<evidence type="ECO:0000313" key="4">
    <source>
        <dbReference type="EMBL" id="VDC43695.1"/>
    </source>
</evidence>
<evidence type="ECO:0000259" key="2">
    <source>
        <dbReference type="PROSITE" id="PS51168"/>
    </source>
</evidence>
<dbReference type="PANTHER" id="PTHR38041">
    <property type="entry name" value="CHORISMATE MUTASE"/>
    <property type="match status" value="1"/>
</dbReference>
<proteinExistence type="predicted"/>
<dbReference type="RefSeq" id="WP_125074938.1">
    <property type="nucleotide sequence ID" value="NZ_CP053792.1"/>
</dbReference>
<dbReference type="SMART" id="SM00830">
    <property type="entry name" value="CM_2"/>
    <property type="match status" value="1"/>
</dbReference>
<dbReference type="EMBL" id="JAGQEX010000008">
    <property type="protein sequence ID" value="MDV5976803.1"/>
    <property type="molecule type" value="Genomic_DNA"/>
</dbReference>
<feature type="domain" description="Chorismate mutase" evidence="2">
    <location>
        <begin position="1"/>
        <end position="87"/>
    </location>
</feature>
<sequence length="94" mass="10921">MRLEDIRHEINHIDQDLVALLEKRMMLVHQVTAYKLTNQLPVLDQAREDQILARVSDLVQASSFEPAIHETFKTIMALSRQYQSQEMAKEATDD</sequence>
<dbReference type="Proteomes" id="UP001186118">
    <property type="component" value="Unassembled WGS sequence"/>
</dbReference>
<gene>
    <name evidence="4" type="ORF">FMV2238Y02_22080</name>
    <name evidence="3" type="ORF">KB584_04895</name>
</gene>
<dbReference type="NCBIfam" id="TIGR01805">
    <property type="entry name" value="CM_mono_grmpos"/>
    <property type="match status" value="1"/>
</dbReference>
<dbReference type="InterPro" id="IPR036263">
    <property type="entry name" value="Chorismate_II_sf"/>
</dbReference>